<feature type="chain" id="PRO_5041211858" description="CFEM domain-containing protein" evidence="10">
    <location>
        <begin position="19"/>
        <end position="106"/>
    </location>
</feature>
<comment type="caution">
    <text evidence="9">Lacks conserved residue(s) required for the propagation of feature annotation.</text>
</comment>
<comment type="subcellular location">
    <subcellularLocation>
        <location evidence="1">Membrane</location>
        <topology evidence="1">Lipid-anchor</topology>
        <topology evidence="1">GPI-anchor</topology>
    </subcellularLocation>
    <subcellularLocation>
        <location evidence="2">Secreted</location>
    </subcellularLocation>
</comment>
<dbReference type="GO" id="GO:0098552">
    <property type="term" value="C:side of membrane"/>
    <property type="evidence" value="ECO:0007669"/>
    <property type="project" value="UniProtKB-KW"/>
</dbReference>
<keyword evidence="8" id="KW-0449">Lipoprotein</keyword>
<comment type="caution">
    <text evidence="12">The sequence shown here is derived from an EMBL/GenBank/DDBJ whole genome shotgun (WGS) entry which is preliminary data.</text>
</comment>
<proteinExistence type="inferred from homology"/>
<evidence type="ECO:0000259" key="11">
    <source>
        <dbReference type="PROSITE" id="PS52012"/>
    </source>
</evidence>
<dbReference type="InterPro" id="IPR008427">
    <property type="entry name" value="Extracellular_membr_CFEM_dom"/>
</dbReference>
<evidence type="ECO:0000256" key="4">
    <source>
        <dbReference type="ARBA" id="ARBA00022525"/>
    </source>
</evidence>
<keyword evidence="5" id="KW-0325">Glycoprotein</keyword>
<keyword evidence="4" id="KW-0964">Secreted</keyword>
<gene>
    <name evidence="12" type="ORF">B0T18DRAFT_427501</name>
</gene>
<dbReference type="AlphaFoldDB" id="A0AA40F1A6"/>
<dbReference type="GO" id="GO:0005576">
    <property type="term" value="C:extracellular region"/>
    <property type="evidence" value="ECO:0007669"/>
    <property type="project" value="UniProtKB-SubCell"/>
</dbReference>
<accession>A0AA40F1A6</accession>
<keyword evidence="13" id="KW-1185">Reference proteome</keyword>
<keyword evidence="7 9" id="KW-1015">Disulfide bond</keyword>
<evidence type="ECO:0000256" key="7">
    <source>
        <dbReference type="ARBA" id="ARBA00023157"/>
    </source>
</evidence>
<keyword evidence="9" id="KW-0479">Metal-binding</keyword>
<dbReference type="GO" id="GO:0046872">
    <property type="term" value="F:metal ion binding"/>
    <property type="evidence" value="ECO:0007669"/>
    <property type="project" value="UniProtKB-UniRule"/>
</dbReference>
<feature type="signal peptide" evidence="10">
    <location>
        <begin position="1"/>
        <end position="18"/>
    </location>
</feature>
<name>A0AA40F1A6_9PEZI</name>
<evidence type="ECO:0000256" key="6">
    <source>
        <dbReference type="ARBA" id="ARBA00022729"/>
    </source>
</evidence>
<evidence type="ECO:0000256" key="2">
    <source>
        <dbReference type="ARBA" id="ARBA00004613"/>
    </source>
</evidence>
<organism evidence="12 13">
    <name type="scientific">Schizothecium vesticola</name>
    <dbReference type="NCBI Taxonomy" id="314040"/>
    <lineage>
        <taxon>Eukaryota</taxon>
        <taxon>Fungi</taxon>
        <taxon>Dikarya</taxon>
        <taxon>Ascomycota</taxon>
        <taxon>Pezizomycotina</taxon>
        <taxon>Sordariomycetes</taxon>
        <taxon>Sordariomycetidae</taxon>
        <taxon>Sordariales</taxon>
        <taxon>Schizotheciaceae</taxon>
        <taxon>Schizothecium</taxon>
    </lineage>
</organism>
<feature type="binding site" description="axial binding residue" evidence="9">
    <location>
        <position position="46"/>
    </location>
    <ligand>
        <name>heme</name>
        <dbReference type="ChEBI" id="CHEBI:30413"/>
    </ligand>
    <ligandPart>
        <name>Fe</name>
        <dbReference type="ChEBI" id="CHEBI:18248"/>
    </ligandPart>
</feature>
<comment type="similarity">
    <text evidence="3">Belongs to the RBT5 family.</text>
</comment>
<feature type="domain" description="CFEM" evidence="11">
    <location>
        <begin position="1"/>
        <end position="106"/>
    </location>
</feature>
<reference evidence="12" key="1">
    <citation type="submission" date="2023-06" db="EMBL/GenBank/DDBJ databases">
        <title>Genome-scale phylogeny and comparative genomics of the fungal order Sordariales.</title>
        <authorList>
            <consortium name="Lawrence Berkeley National Laboratory"/>
            <person name="Hensen N."/>
            <person name="Bonometti L."/>
            <person name="Westerberg I."/>
            <person name="Brannstrom I.O."/>
            <person name="Guillou S."/>
            <person name="Cros-Aarteil S."/>
            <person name="Calhoun S."/>
            <person name="Haridas S."/>
            <person name="Kuo A."/>
            <person name="Mondo S."/>
            <person name="Pangilinan J."/>
            <person name="Riley R."/>
            <person name="LaButti K."/>
            <person name="Andreopoulos B."/>
            <person name="Lipzen A."/>
            <person name="Chen C."/>
            <person name="Yanf M."/>
            <person name="Daum C."/>
            <person name="Ng V."/>
            <person name="Clum A."/>
            <person name="Steindorff A."/>
            <person name="Ohm R."/>
            <person name="Martin F."/>
            <person name="Silar P."/>
            <person name="Natvig D."/>
            <person name="Lalanne C."/>
            <person name="Gautier V."/>
            <person name="Ament-velasquez S.L."/>
            <person name="Kruys A."/>
            <person name="Hutchinson M.I."/>
            <person name="Powell A.J."/>
            <person name="Barry K."/>
            <person name="Miller A.N."/>
            <person name="Grigoriev I.V."/>
            <person name="Debuchy R."/>
            <person name="Gladieux P."/>
            <person name="Thoren M.H."/>
            <person name="Johannesson H."/>
        </authorList>
    </citation>
    <scope>NUCLEOTIDE SEQUENCE</scope>
    <source>
        <strain evidence="12">SMH3187-1</strain>
    </source>
</reference>
<dbReference type="PROSITE" id="PS52012">
    <property type="entry name" value="CFEM"/>
    <property type="match status" value="1"/>
</dbReference>
<evidence type="ECO:0000256" key="10">
    <source>
        <dbReference type="SAM" id="SignalP"/>
    </source>
</evidence>
<dbReference type="Proteomes" id="UP001172155">
    <property type="component" value="Unassembled WGS sequence"/>
</dbReference>
<keyword evidence="9" id="KW-0408">Iron</keyword>
<keyword evidence="5" id="KW-0472">Membrane</keyword>
<evidence type="ECO:0000313" key="13">
    <source>
        <dbReference type="Proteomes" id="UP001172155"/>
    </source>
</evidence>
<dbReference type="Pfam" id="PF05730">
    <property type="entry name" value="CFEM"/>
    <property type="match status" value="1"/>
</dbReference>
<evidence type="ECO:0000256" key="3">
    <source>
        <dbReference type="ARBA" id="ARBA00010031"/>
    </source>
</evidence>
<protein>
    <recommendedName>
        <fullName evidence="11">CFEM domain-containing protein</fullName>
    </recommendedName>
</protein>
<evidence type="ECO:0000256" key="9">
    <source>
        <dbReference type="PROSITE-ProRule" id="PRU01356"/>
    </source>
</evidence>
<keyword evidence="9" id="KW-0349">Heme</keyword>
<evidence type="ECO:0000256" key="1">
    <source>
        <dbReference type="ARBA" id="ARBA00004589"/>
    </source>
</evidence>
<keyword evidence="5" id="KW-0336">GPI-anchor</keyword>
<feature type="disulfide bond" evidence="9">
    <location>
        <begin position="42"/>
        <end position="49"/>
    </location>
</feature>
<evidence type="ECO:0000313" key="12">
    <source>
        <dbReference type="EMBL" id="KAK0749375.1"/>
    </source>
</evidence>
<dbReference type="EMBL" id="JAUKUD010000003">
    <property type="protein sequence ID" value="KAK0749375.1"/>
    <property type="molecule type" value="Genomic_DNA"/>
</dbReference>
<evidence type="ECO:0000256" key="5">
    <source>
        <dbReference type="ARBA" id="ARBA00022622"/>
    </source>
</evidence>
<evidence type="ECO:0000256" key="8">
    <source>
        <dbReference type="ARBA" id="ARBA00023288"/>
    </source>
</evidence>
<sequence>MKTAAILLALFAAAGLNAQGLLNGQPACATSCLTSAISAAGCALTDVSCQCGPTITIIASSAIPCLVTACADNDVQGVINAQTAACGGFCHCYHYVDVVVINGVSE</sequence>
<keyword evidence="6 10" id="KW-0732">Signal</keyword>